<dbReference type="Gene3D" id="2.60.40.1180">
    <property type="entry name" value="Golgi alpha-mannosidase II"/>
    <property type="match status" value="1"/>
</dbReference>
<dbReference type="GO" id="GO:0046373">
    <property type="term" value="P:L-arabinose metabolic process"/>
    <property type="evidence" value="ECO:0007669"/>
    <property type="project" value="InterPro"/>
</dbReference>
<evidence type="ECO:0000259" key="6">
    <source>
        <dbReference type="SMART" id="SM00813"/>
    </source>
</evidence>
<name>A0A2V3PQT4_9BACT</name>
<dbReference type="Pfam" id="PF06964">
    <property type="entry name" value="Alpha-L-AF_C"/>
    <property type="match status" value="1"/>
</dbReference>
<dbReference type="Proteomes" id="UP000247973">
    <property type="component" value="Unassembled WGS sequence"/>
</dbReference>
<dbReference type="OrthoDB" id="9758333at2"/>
<accession>A0A2V3PQT4</accession>
<keyword evidence="8" id="KW-1185">Reference proteome</keyword>
<dbReference type="EMBL" id="QICL01000005">
    <property type="protein sequence ID" value="PXV66361.1"/>
    <property type="molecule type" value="Genomic_DNA"/>
</dbReference>
<dbReference type="Gene3D" id="2.115.10.20">
    <property type="entry name" value="Glycosyl hydrolase domain, family 43"/>
    <property type="match status" value="1"/>
</dbReference>
<dbReference type="Pfam" id="PF22848">
    <property type="entry name" value="ASD1_dom"/>
    <property type="match status" value="1"/>
</dbReference>
<dbReference type="InterPro" id="IPR008979">
    <property type="entry name" value="Galactose-bd-like_sf"/>
</dbReference>
<gene>
    <name evidence="7" type="ORF">CLV62_105112</name>
</gene>
<keyword evidence="5" id="KW-0378">Hydrolase</keyword>
<dbReference type="InterPro" id="IPR051563">
    <property type="entry name" value="Glycosyl_Hydrolase_51"/>
</dbReference>
<dbReference type="InterPro" id="IPR010720">
    <property type="entry name" value="Alpha-L-AF_C"/>
</dbReference>
<dbReference type="InterPro" id="IPR055133">
    <property type="entry name" value="BT_3657-like_N"/>
</dbReference>
<dbReference type="InterPro" id="IPR013780">
    <property type="entry name" value="Glyco_hydro_b"/>
</dbReference>
<dbReference type="InterPro" id="IPR017853">
    <property type="entry name" value="GH"/>
</dbReference>
<feature type="domain" description="Alpha-L-arabinofuranosidase C-terminal" evidence="6">
    <location>
        <begin position="687"/>
        <end position="863"/>
    </location>
</feature>
<comment type="catalytic activity">
    <reaction evidence="1">
        <text>Hydrolysis of terminal non-reducing alpha-L-arabinofuranoside residues in alpha-L-arabinosides.</text>
        <dbReference type="EC" id="3.2.1.55"/>
    </reaction>
</comment>
<proteinExistence type="inferred from homology"/>
<dbReference type="InterPro" id="IPR023296">
    <property type="entry name" value="Glyco_hydro_beta-prop_sf"/>
</dbReference>
<dbReference type="PANTHER" id="PTHR31776:SF26">
    <property type="entry name" value="SECRETED ARABINOSIDASE"/>
    <property type="match status" value="1"/>
</dbReference>
<evidence type="ECO:0000313" key="8">
    <source>
        <dbReference type="Proteomes" id="UP000247973"/>
    </source>
</evidence>
<dbReference type="SMART" id="SM00813">
    <property type="entry name" value="Alpha-L-AF_C"/>
    <property type="match status" value="1"/>
</dbReference>
<dbReference type="Gene3D" id="3.20.20.80">
    <property type="entry name" value="Glycosidases"/>
    <property type="match status" value="1"/>
</dbReference>
<dbReference type="SUPFAM" id="SSF51445">
    <property type="entry name" value="(Trans)glycosidases"/>
    <property type="match status" value="1"/>
</dbReference>
<evidence type="ECO:0000313" key="7">
    <source>
        <dbReference type="EMBL" id="PXV66361.1"/>
    </source>
</evidence>
<sequence>MQRSIFLIIIMQFLFHSAYSNSYEIKNEPDSAYIFAYATVRNNNHNGLHFAWSLDQRSWHPIGSEHSFLKSDYGPWGAEKKMFSPYLFLDKQGLWHCIWSLNERDGAFAHTQSKDLIYWESQSYPVITEKNCLSPVISYDKSIGKYIVIWTSEDNSLKEKYFVTSDNFKAYTQSEKLSEAKHSSIPDLRQTIIVSGNEEIGTIHKVSWNIVDGLIKAQQLSAYKNKIYAENSGDDLLRFSSLEPVEAKITLSASDGKRISDLMMGIFFEDINYAADGGLYAELIQNRGFEYNMGERRGDKSWNNTKAWIVNGDQGTLTVDTLAPIHPNNKHYAVLNITGTGAGIINEGFDGIPVKAGEKYDFSVFARSPESKRGKLLVRLIGKNGEVCGETSTKSISGDWQKYTVVLTANKTINDARIEIIPQQTGRVDLDMVSLFPQKTFKGHQNGLRADLAQVIADMKPRFVRFPGGCVAHGDGLDNMYRWKNTIGLLETRKPQRNLWGYHQSMGLGYFEYFQFCEDIGAEPVPVLAAGVPCQNSGHNECRIAGQQGGIPMSQMDEYIQEILDLIEYANGDVKTEWGSKRAKAGHPAPFNLKYIGIGNEDLITDIFEERFTMIYNAIKKKYPEMVVIGTAGPFYEGTDYVEGWKIAAKLGVEMIDEHYYNPPGWYIHNQDFYDKYDRSKAKVYLGEYAAHLPGRPNNVETALAEAFHLANIERNGDIVAMTSYAPLLAKENHTQWNPDLIYFNNTEVKPTVGYYVQKLYGENSGNEYLPSKIEFSTDWDAVTKRIAKSIVRDDKTGDIIVKLINLLPKEVNITLDLNGIDNLKPLAVKTVLSGKPDDKQAKPVQETIDISTVSTCKLPAYSFTVIRIQTK</sequence>
<dbReference type="SUPFAM" id="SSF75005">
    <property type="entry name" value="Arabinanase/levansucrase/invertase"/>
    <property type="match status" value="1"/>
</dbReference>
<dbReference type="RefSeq" id="WP_110310016.1">
    <property type="nucleotide sequence ID" value="NZ_QICL01000005.1"/>
</dbReference>
<dbReference type="GO" id="GO:0046556">
    <property type="term" value="F:alpha-L-arabinofuranosidase activity"/>
    <property type="evidence" value="ECO:0007669"/>
    <property type="project" value="UniProtKB-EC"/>
</dbReference>
<dbReference type="AlphaFoldDB" id="A0A2V3PQT4"/>
<dbReference type="EC" id="3.2.1.55" evidence="3"/>
<dbReference type="SUPFAM" id="SSF49785">
    <property type="entry name" value="Galactose-binding domain-like"/>
    <property type="match status" value="1"/>
</dbReference>
<protein>
    <recommendedName>
        <fullName evidence="3">non-reducing end alpha-L-arabinofuranosidase</fullName>
        <ecNumber evidence="3">3.2.1.55</ecNumber>
    </recommendedName>
</protein>
<dbReference type="PANTHER" id="PTHR31776">
    <property type="entry name" value="ALPHA-L-ARABINOFURANOSIDASE 1"/>
    <property type="match status" value="1"/>
</dbReference>
<keyword evidence="4" id="KW-0732">Signal</keyword>
<dbReference type="InterPro" id="IPR003305">
    <property type="entry name" value="CenC_carb-bd"/>
</dbReference>
<evidence type="ECO:0000256" key="1">
    <source>
        <dbReference type="ARBA" id="ARBA00001462"/>
    </source>
</evidence>
<dbReference type="Gene3D" id="2.60.120.260">
    <property type="entry name" value="Galactose-binding domain-like"/>
    <property type="match status" value="1"/>
</dbReference>
<reference evidence="7 8" key="1">
    <citation type="submission" date="2018-03" db="EMBL/GenBank/DDBJ databases">
        <title>Genomic Encyclopedia of Archaeal and Bacterial Type Strains, Phase II (KMG-II): from individual species to whole genera.</title>
        <authorList>
            <person name="Goeker M."/>
        </authorList>
    </citation>
    <scope>NUCLEOTIDE SEQUENCE [LARGE SCALE GENOMIC DNA]</scope>
    <source>
        <strain evidence="7 8">DSM 100214</strain>
    </source>
</reference>
<dbReference type="InterPro" id="IPR055235">
    <property type="entry name" value="ASD1_cat"/>
</dbReference>
<dbReference type="FunFam" id="3.20.20.80:FF:000090">
    <property type="entry name" value="Alpha-L-arabinofuranosidase A"/>
    <property type="match status" value="1"/>
</dbReference>
<evidence type="ECO:0000256" key="3">
    <source>
        <dbReference type="ARBA" id="ARBA00012670"/>
    </source>
</evidence>
<comment type="similarity">
    <text evidence="2">Belongs to the glycosyl hydrolase 51 family.</text>
</comment>
<comment type="caution">
    <text evidence="7">The sequence shown here is derived from an EMBL/GenBank/DDBJ whole genome shotgun (WGS) entry which is preliminary data.</text>
</comment>
<dbReference type="Pfam" id="PF22847">
    <property type="entry name" value="BT_3657-like_N"/>
    <property type="match status" value="1"/>
</dbReference>
<evidence type="ECO:0000256" key="4">
    <source>
        <dbReference type="ARBA" id="ARBA00022729"/>
    </source>
</evidence>
<organism evidence="7 8">
    <name type="scientific">Dysgonomonas alginatilytica</name>
    <dbReference type="NCBI Taxonomy" id="1605892"/>
    <lineage>
        <taxon>Bacteria</taxon>
        <taxon>Pseudomonadati</taxon>
        <taxon>Bacteroidota</taxon>
        <taxon>Bacteroidia</taxon>
        <taxon>Bacteroidales</taxon>
        <taxon>Dysgonomonadaceae</taxon>
        <taxon>Dysgonomonas</taxon>
    </lineage>
</organism>
<evidence type="ECO:0000256" key="5">
    <source>
        <dbReference type="ARBA" id="ARBA00022801"/>
    </source>
</evidence>
<dbReference type="Pfam" id="PF02018">
    <property type="entry name" value="CBM_4_9"/>
    <property type="match status" value="1"/>
</dbReference>
<evidence type="ECO:0000256" key="2">
    <source>
        <dbReference type="ARBA" id="ARBA00007186"/>
    </source>
</evidence>